<gene>
    <name evidence="11" type="ORF">SAMN05428957_102207</name>
</gene>
<dbReference type="InterPro" id="IPR016039">
    <property type="entry name" value="Thiolase-like"/>
</dbReference>
<dbReference type="InterPro" id="IPR020613">
    <property type="entry name" value="Thiolase_CS"/>
</dbReference>
<evidence type="ECO:0000256" key="6">
    <source>
        <dbReference type="ARBA" id="ARBA00023121"/>
    </source>
</evidence>
<comment type="subcellular location">
    <subcellularLocation>
        <location evidence="1">Peroxisome</location>
    </subcellularLocation>
</comment>
<evidence type="ECO:0000256" key="2">
    <source>
        <dbReference type="ARBA" id="ARBA00012352"/>
    </source>
</evidence>
<keyword evidence="5" id="KW-0445">Lipid transport</keyword>
<keyword evidence="4 11" id="KW-0808">Transferase</keyword>
<keyword evidence="3" id="KW-0813">Transport</keyword>
<dbReference type="InterPro" id="IPR002155">
    <property type="entry name" value="Thiolase"/>
</dbReference>
<keyword evidence="7" id="KW-0576">Peroxisome</keyword>
<evidence type="ECO:0000256" key="4">
    <source>
        <dbReference type="ARBA" id="ARBA00022679"/>
    </source>
</evidence>
<dbReference type="InterPro" id="IPR055140">
    <property type="entry name" value="Thiolase_C_2"/>
</dbReference>
<dbReference type="SUPFAM" id="SSF53901">
    <property type="entry name" value="Thiolase-like"/>
    <property type="match status" value="1"/>
</dbReference>
<dbReference type="InterPro" id="IPR020616">
    <property type="entry name" value="Thiolase_N"/>
</dbReference>
<dbReference type="PROSITE" id="PS00737">
    <property type="entry name" value="THIOLASE_2"/>
    <property type="match status" value="1"/>
</dbReference>
<dbReference type="CDD" id="cd00829">
    <property type="entry name" value="SCP-x_thiolase"/>
    <property type="match status" value="1"/>
</dbReference>
<dbReference type="PANTHER" id="PTHR42870">
    <property type="entry name" value="ACETYL-COA C-ACETYLTRANSFERASE"/>
    <property type="match status" value="1"/>
</dbReference>
<dbReference type="Gene3D" id="3.40.47.10">
    <property type="match status" value="1"/>
</dbReference>
<dbReference type="Pfam" id="PF00108">
    <property type="entry name" value="Thiolase_N"/>
    <property type="match status" value="1"/>
</dbReference>
<evidence type="ECO:0000259" key="10">
    <source>
        <dbReference type="Pfam" id="PF22691"/>
    </source>
</evidence>
<dbReference type="PIRSF" id="PIRSF000429">
    <property type="entry name" value="Ac-CoA_Ac_transf"/>
    <property type="match status" value="1"/>
</dbReference>
<dbReference type="Proteomes" id="UP000198552">
    <property type="component" value="Unassembled WGS sequence"/>
</dbReference>
<dbReference type="GO" id="GO:0008289">
    <property type="term" value="F:lipid binding"/>
    <property type="evidence" value="ECO:0007669"/>
    <property type="project" value="UniProtKB-KW"/>
</dbReference>
<accession>A0A1G9QBP3</accession>
<evidence type="ECO:0000256" key="5">
    <source>
        <dbReference type="ARBA" id="ARBA00023055"/>
    </source>
</evidence>
<evidence type="ECO:0000256" key="7">
    <source>
        <dbReference type="ARBA" id="ARBA00023140"/>
    </source>
</evidence>
<evidence type="ECO:0000313" key="12">
    <source>
        <dbReference type="Proteomes" id="UP000198552"/>
    </source>
</evidence>
<evidence type="ECO:0000256" key="1">
    <source>
        <dbReference type="ARBA" id="ARBA00004275"/>
    </source>
</evidence>
<evidence type="ECO:0000313" key="11">
    <source>
        <dbReference type="EMBL" id="SDM08492.1"/>
    </source>
</evidence>
<evidence type="ECO:0000256" key="3">
    <source>
        <dbReference type="ARBA" id="ARBA00022448"/>
    </source>
</evidence>
<evidence type="ECO:0000259" key="9">
    <source>
        <dbReference type="Pfam" id="PF00108"/>
    </source>
</evidence>
<dbReference type="InterPro" id="IPR020615">
    <property type="entry name" value="Thiolase_acyl_enz_int_AS"/>
</dbReference>
<dbReference type="GO" id="GO:0003988">
    <property type="term" value="F:acetyl-CoA C-acyltransferase activity"/>
    <property type="evidence" value="ECO:0007669"/>
    <property type="project" value="UniProtKB-ARBA"/>
</dbReference>
<keyword evidence="12" id="KW-1185">Reference proteome</keyword>
<dbReference type="OrthoDB" id="9785768at2"/>
<dbReference type="NCBIfam" id="NF006102">
    <property type="entry name" value="PRK08256.1"/>
    <property type="match status" value="1"/>
</dbReference>
<proteinExistence type="predicted"/>
<dbReference type="STRING" id="1527607.SAMN05428957_102207"/>
<reference evidence="12" key="1">
    <citation type="submission" date="2016-10" db="EMBL/GenBank/DDBJ databases">
        <authorList>
            <person name="Varghese N."/>
            <person name="Submissions S."/>
        </authorList>
    </citation>
    <scope>NUCLEOTIDE SEQUENCE [LARGE SCALE GENOMIC DNA]</scope>
    <source>
        <strain evidence="12">EPL6</strain>
    </source>
</reference>
<feature type="domain" description="Thiolase C-terminal" evidence="10">
    <location>
        <begin position="264"/>
        <end position="386"/>
    </location>
</feature>
<dbReference type="Pfam" id="PF22691">
    <property type="entry name" value="Thiolase_C_1"/>
    <property type="match status" value="1"/>
</dbReference>
<protein>
    <recommendedName>
        <fullName evidence="2">propanoyl-CoA C-acyltransferase</fullName>
        <ecNumber evidence="2">2.3.1.176</ecNumber>
    </recommendedName>
    <alternativeName>
        <fullName evidence="8">Propanoyl-CoA C-acyltransferase</fullName>
    </alternativeName>
</protein>
<dbReference type="EMBL" id="FNHP01000002">
    <property type="protein sequence ID" value="SDM08492.1"/>
    <property type="molecule type" value="Genomic_DNA"/>
</dbReference>
<feature type="domain" description="Thiolase N-terminal" evidence="9">
    <location>
        <begin position="8"/>
        <end position="194"/>
    </location>
</feature>
<dbReference type="AlphaFoldDB" id="A0A1G9QBP3"/>
<dbReference type="EC" id="2.3.1.176" evidence="2"/>
<organism evidence="11 12">
    <name type="scientific">Oryzisolibacter propanilivorax</name>
    <dbReference type="NCBI Taxonomy" id="1527607"/>
    <lineage>
        <taxon>Bacteria</taxon>
        <taxon>Pseudomonadati</taxon>
        <taxon>Pseudomonadota</taxon>
        <taxon>Betaproteobacteria</taxon>
        <taxon>Burkholderiales</taxon>
        <taxon>Comamonadaceae</taxon>
        <taxon>Oryzisolibacter</taxon>
    </lineage>
</organism>
<dbReference type="PROSITE" id="PS00098">
    <property type="entry name" value="THIOLASE_1"/>
    <property type="match status" value="1"/>
</dbReference>
<sequence length="397" mass="41746">MSRMQRPVHVVGVGMIPFTKPGASEPYPVMGAQVARLALQDAGVPYDAVQQAYVGYVYGDSTAGQAALYGVGLTGIPVVNVNNNCATGSSALYLARQAVESGMAECALALGFEQMQPGALKNAWSDRPAPLDRFLETMTAHQGYEDTAPRAAQLFGGAGQDYLREHGIRPDTFGRIAVKARQHAAHNPLAVFRQPLTLDEVMASAPVYGPLTRFQCCPPTCGAAAAVVCSADFARRHGLDQRVTIAAQAMTTDGASSFAGGDMRRLVGWDMTAGAARQVYEAAGIGPEELDVVELHDCFTANELITYEALGLTPEGTAEQFILDGDNTYGGRVVTNPSGGLLSKGHPLGATGLAQCAELTWQLRGQAGARQVHGARLGLQHNLGLGGACVVTLYQAQ</sequence>
<keyword evidence="6" id="KW-0446">Lipid-binding</keyword>
<dbReference type="GO" id="GO:0006869">
    <property type="term" value="P:lipid transport"/>
    <property type="evidence" value="ECO:0007669"/>
    <property type="project" value="UniProtKB-KW"/>
</dbReference>
<name>A0A1G9QBP3_9BURK</name>
<dbReference type="PANTHER" id="PTHR42870:SF1">
    <property type="entry name" value="NON-SPECIFIC LIPID-TRANSFER PROTEIN-LIKE 2"/>
    <property type="match status" value="1"/>
</dbReference>
<evidence type="ECO:0000256" key="8">
    <source>
        <dbReference type="ARBA" id="ARBA00032316"/>
    </source>
</evidence>